<dbReference type="Proteomes" id="UP000775213">
    <property type="component" value="Unassembled WGS sequence"/>
</dbReference>
<proteinExistence type="inferred from homology"/>
<dbReference type="PROSITE" id="PS01009">
    <property type="entry name" value="CRISP_1"/>
    <property type="match status" value="1"/>
</dbReference>
<keyword evidence="8" id="KW-1185">Reference proteome</keyword>
<comment type="similarity">
    <text evidence="1">Belongs to the CRISP family.</text>
</comment>
<comment type="caution">
    <text evidence="7">The sequence shown here is derived from an EMBL/GenBank/DDBJ whole genome shotgun (WGS) entry which is preliminary data.</text>
</comment>
<dbReference type="GO" id="GO:0098542">
    <property type="term" value="P:defense response to other organism"/>
    <property type="evidence" value="ECO:0007669"/>
    <property type="project" value="UniProtKB-ARBA"/>
</dbReference>
<evidence type="ECO:0000256" key="1">
    <source>
        <dbReference type="ARBA" id="ARBA00009923"/>
    </source>
</evidence>
<feature type="transmembrane region" description="Helical" evidence="5">
    <location>
        <begin position="64"/>
        <end position="86"/>
    </location>
</feature>
<dbReference type="EMBL" id="JAGFBR010000011">
    <property type="protein sequence ID" value="KAH0459424.1"/>
    <property type="molecule type" value="Genomic_DNA"/>
</dbReference>
<keyword evidence="3" id="KW-1015">Disulfide bond</keyword>
<keyword evidence="2" id="KW-0732">Signal</keyword>
<dbReference type="SMART" id="SM00198">
    <property type="entry name" value="SCP"/>
    <property type="match status" value="1"/>
</dbReference>
<dbReference type="InterPro" id="IPR018244">
    <property type="entry name" value="Allrgn_V5/Tpx1_CS"/>
</dbReference>
<dbReference type="SUPFAM" id="SSF55797">
    <property type="entry name" value="PR-1-like"/>
    <property type="match status" value="1"/>
</dbReference>
<evidence type="ECO:0000256" key="5">
    <source>
        <dbReference type="SAM" id="Phobius"/>
    </source>
</evidence>
<keyword evidence="5" id="KW-0472">Membrane</keyword>
<name>A0AAV7GV52_DENCH</name>
<evidence type="ECO:0000313" key="8">
    <source>
        <dbReference type="Proteomes" id="UP000775213"/>
    </source>
</evidence>
<organism evidence="7 8">
    <name type="scientific">Dendrobium chrysotoxum</name>
    <name type="common">Orchid</name>
    <dbReference type="NCBI Taxonomy" id="161865"/>
    <lineage>
        <taxon>Eukaryota</taxon>
        <taxon>Viridiplantae</taxon>
        <taxon>Streptophyta</taxon>
        <taxon>Embryophyta</taxon>
        <taxon>Tracheophyta</taxon>
        <taxon>Spermatophyta</taxon>
        <taxon>Magnoliopsida</taxon>
        <taxon>Liliopsida</taxon>
        <taxon>Asparagales</taxon>
        <taxon>Orchidaceae</taxon>
        <taxon>Epidendroideae</taxon>
        <taxon>Malaxideae</taxon>
        <taxon>Dendrobiinae</taxon>
        <taxon>Dendrobium</taxon>
    </lineage>
</organism>
<feature type="domain" description="SCP" evidence="6">
    <location>
        <begin position="93"/>
        <end position="226"/>
    </location>
</feature>
<reference evidence="7 8" key="1">
    <citation type="journal article" date="2021" name="Hortic Res">
        <title>Chromosome-scale assembly of the Dendrobium chrysotoxum genome enhances the understanding of orchid evolution.</title>
        <authorList>
            <person name="Zhang Y."/>
            <person name="Zhang G.Q."/>
            <person name="Zhang D."/>
            <person name="Liu X.D."/>
            <person name="Xu X.Y."/>
            <person name="Sun W.H."/>
            <person name="Yu X."/>
            <person name="Zhu X."/>
            <person name="Wang Z.W."/>
            <person name="Zhao X."/>
            <person name="Zhong W.Y."/>
            <person name="Chen H."/>
            <person name="Yin W.L."/>
            <person name="Huang T."/>
            <person name="Niu S.C."/>
            <person name="Liu Z.J."/>
        </authorList>
    </citation>
    <scope>NUCLEOTIDE SEQUENCE [LARGE SCALE GENOMIC DNA]</scope>
    <source>
        <strain evidence="7">Lindl</strain>
    </source>
</reference>
<dbReference type="AlphaFoldDB" id="A0AAV7GV52"/>
<keyword evidence="5" id="KW-1133">Transmembrane helix</keyword>
<evidence type="ECO:0000256" key="2">
    <source>
        <dbReference type="ARBA" id="ARBA00022729"/>
    </source>
</evidence>
<dbReference type="FunFam" id="3.40.33.10:FF:000006">
    <property type="entry name" value="Putative pathogenesis-related protein 1"/>
    <property type="match status" value="1"/>
</dbReference>
<dbReference type="InterPro" id="IPR001283">
    <property type="entry name" value="CRISP-related"/>
</dbReference>
<dbReference type="PANTHER" id="PTHR10334">
    <property type="entry name" value="CYSTEINE-RICH SECRETORY PROTEIN-RELATED"/>
    <property type="match status" value="1"/>
</dbReference>
<accession>A0AAV7GV52</accession>
<feature type="region of interest" description="Disordered" evidence="4">
    <location>
        <begin position="31"/>
        <end position="56"/>
    </location>
</feature>
<evidence type="ECO:0000256" key="4">
    <source>
        <dbReference type="SAM" id="MobiDB-lite"/>
    </source>
</evidence>
<evidence type="ECO:0000313" key="7">
    <source>
        <dbReference type="EMBL" id="KAH0459424.1"/>
    </source>
</evidence>
<dbReference type="InterPro" id="IPR014044">
    <property type="entry name" value="CAP_dom"/>
</dbReference>
<dbReference type="Gene3D" id="3.40.33.10">
    <property type="entry name" value="CAP"/>
    <property type="match status" value="1"/>
</dbReference>
<sequence>MESNRHLFAMLGPSKEEKKVTAEISKAACPQKLGSTKTNREKNHQGCQTSHGRPRTEALNSHSMAHLISALLLAATIITVATAAMGNNTATFGLPSQFLSPHNAIRSPLKLTLLTWDLQLMQYAESYALRRRSDCALVHSGGPYGENIFWGSGSGWSPAQAVAAWAGEGRWYSIKSNTCVVGRECGHYTQIVWRSTRRIGCATVNCIGGRGQFMVCEYDPPGNYIGERPY</sequence>
<dbReference type="CDD" id="cd05381">
    <property type="entry name" value="CAP_PR-1"/>
    <property type="match status" value="1"/>
</dbReference>
<dbReference type="PRINTS" id="PR00837">
    <property type="entry name" value="V5TPXLIKE"/>
</dbReference>
<evidence type="ECO:0000256" key="3">
    <source>
        <dbReference type="ARBA" id="ARBA00023157"/>
    </source>
</evidence>
<dbReference type="InterPro" id="IPR035940">
    <property type="entry name" value="CAP_sf"/>
</dbReference>
<dbReference type="Pfam" id="PF00188">
    <property type="entry name" value="CAP"/>
    <property type="match status" value="1"/>
</dbReference>
<protein>
    <recommendedName>
        <fullName evidence="6">SCP domain-containing protein</fullName>
    </recommendedName>
</protein>
<keyword evidence="5" id="KW-0812">Transmembrane</keyword>
<dbReference type="GO" id="GO:0005576">
    <property type="term" value="C:extracellular region"/>
    <property type="evidence" value="ECO:0007669"/>
    <property type="project" value="InterPro"/>
</dbReference>
<evidence type="ECO:0000259" key="6">
    <source>
        <dbReference type="SMART" id="SM00198"/>
    </source>
</evidence>
<gene>
    <name evidence="7" type="ORF">IEQ34_012238</name>
</gene>